<evidence type="ECO:0000313" key="5">
    <source>
        <dbReference type="EMBL" id="ROT36575.1"/>
    </source>
</evidence>
<dbReference type="InterPro" id="IPR019257">
    <property type="entry name" value="MeTrfase_dom"/>
</dbReference>
<reference evidence="5 6" key="1">
    <citation type="journal article" date="2018" name="Mol. Ecol.">
        <title>The obligate alkalophilic soda-lake fungus Sodiomyces alkalinus has shifted to a protein diet.</title>
        <authorList>
            <person name="Grum-Grzhimaylo A.A."/>
            <person name="Falkoski D.L."/>
            <person name="van den Heuvel J."/>
            <person name="Valero-Jimenez C.A."/>
            <person name="Min B."/>
            <person name="Choi I.G."/>
            <person name="Lipzen A."/>
            <person name="Daum C.G."/>
            <person name="Aanen D.K."/>
            <person name="Tsang A."/>
            <person name="Henrissat B."/>
            <person name="Bilanenko E.N."/>
            <person name="de Vries R.P."/>
            <person name="van Kan J.A.L."/>
            <person name="Grigoriev I.V."/>
            <person name="Debets A.J.M."/>
        </authorList>
    </citation>
    <scope>NUCLEOTIDE SEQUENCE [LARGE SCALE GENOMIC DNA]</scope>
    <source>
        <strain evidence="5 6">F11</strain>
    </source>
</reference>
<dbReference type="InterPro" id="IPR017805">
    <property type="entry name" value="SAM_MeTrfase_EasF-type_put"/>
</dbReference>
<evidence type="ECO:0000256" key="2">
    <source>
        <dbReference type="ARBA" id="ARBA00022679"/>
    </source>
</evidence>
<accession>A0A3N2PPZ9</accession>
<evidence type="ECO:0000256" key="3">
    <source>
        <dbReference type="ARBA" id="ARBA00022691"/>
    </source>
</evidence>
<organism evidence="5 6">
    <name type="scientific">Sodiomyces alkalinus (strain CBS 110278 / VKM F-3762 / F11)</name>
    <name type="common">Alkaliphilic filamentous fungus</name>
    <dbReference type="NCBI Taxonomy" id="1314773"/>
    <lineage>
        <taxon>Eukaryota</taxon>
        <taxon>Fungi</taxon>
        <taxon>Dikarya</taxon>
        <taxon>Ascomycota</taxon>
        <taxon>Pezizomycotina</taxon>
        <taxon>Sordariomycetes</taxon>
        <taxon>Hypocreomycetidae</taxon>
        <taxon>Glomerellales</taxon>
        <taxon>Plectosphaerellaceae</taxon>
        <taxon>Sodiomyces</taxon>
    </lineage>
</organism>
<keyword evidence="3" id="KW-0949">S-adenosyl-L-methionine</keyword>
<name>A0A3N2PPZ9_SODAK</name>
<keyword evidence="6" id="KW-1185">Reference proteome</keyword>
<evidence type="ECO:0000313" key="6">
    <source>
        <dbReference type="Proteomes" id="UP000272025"/>
    </source>
</evidence>
<feature type="domain" description="Histidine-specific methyltransferase SAM-dependent" evidence="4">
    <location>
        <begin position="122"/>
        <end position="415"/>
    </location>
</feature>
<dbReference type="OrthoDB" id="659at2759"/>
<dbReference type="PANTHER" id="PTHR43397">
    <property type="entry name" value="ERGOTHIONEINE BIOSYNTHESIS PROTEIN 1"/>
    <property type="match status" value="1"/>
</dbReference>
<evidence type="ECO:0000259" key="4">
    <source>
        <dbReference type="Pfam" id="PF10017"/>
    </source>
</evidence>
<dbReference type="PANTHER" id="PTHR43397:SF1">
    <property type="entry name" value="ERGOTHIONEINE BIOSYNTHESIS PROTEIN 1"/>
    <property type="match status" value="1"/>
</dbReference>
<proteinExistence type="predicted"/>
<dbReference type="GO" id="GO:0008168">
    <property type="term" value="F:methyltransferase activity"/>
    <property type="evidence" value="ECO:0007669"/>
    <property type="project" value="UniProtKB-KW"/>
</dbReference>
<keyword evidence="2" id="KW-0808">Transferase</keyword>
<evidence type="ECO:0000256" key="1">
    <source>
        <dbReference type="ARBA" id="ARBA00022603"/>
    </source>
</evidence>
<sequence>MALGRHMRVIESKNSRYKVKIFCRFYSMSAIHPQTSQHLSLPLLPYCNKHKLLGSSKLNLLKSTHNSDPHHRHEPSIIMTPIYSNIPAHGTVLDIGGSDMSTSVRDRLLAVLLDSHAPGTTPVMPDELLYNDKGLAIWAEIIFTPEFYQTADEIAILARNSTEISDYIPQGVTMVDLGAGYVDHSFTDLRKVENLLAVLEKRRSSSTYLALDISRVSLKTNIDMLTPMHKNVTCAGLWGDFNRGLSWVADLDPAIPRLFLSLGSVLFNDSWDTAVANLKRWASLMRPQDLILAGMDGHTIQNHREKIWAAYHAHPDLYAKFWSNGFAYANELLGEEYLRDEDWECCAELEDHEGRHRFFFKANKDVAIGDKTLPKGFEFEWFDSHKHDEEDVLKMCEEAGLSVIKSWHAPDSEMRKSSVLSALHCLFTGSNEC</sequence>
<dbReference type="STRING" id="1314773.A0A3N2PPZ9"/>
<dbReference type="NCBIfam" id="TIGR03439">
    <property type="entry name" value="methyl_EasF"/>
    <property type="match status" value="1"/>
</dbReference>
<gene>
    <name evidence="5" type="ORF">SODALDRAFT_315560</name>
</gene>
<dbReference type="EMBL" id="ML119059">
    <property type="protein sequence ID" value="ROT36575.1"/>
    <property type="molecule type" value="Genomic_DNA"/>
</dbReference>
<dbReference type="InterPro" id="IPR051128">
    <property type="entry name" value="EgtD_Methyltrsf_superfamily"/>
</dbReference>
<dbReference type="GO" id="GO:0032259">
    <property type="term" value="P:methylation"/>
    <property type="evidence" value="ECO:0007669"/>
    <property type="project" value="UniProtKB-KW"/>
</dbReference>
<keyword evidence="1" id="KW-0489">Methyltransferase</keyword>
<dbReference type="GeneID" id="39577772"/>
<protein>
    <recommendedName>
        <fullName evidence="4">Histidine-specific methyltransferase SAM-dependent domain-containing protein</fullName>
    </recommendedName>
</protein>
<dbReference type="RefSeq" id="XP_028464381.1">
    <property type="nucleotide sequence ID" value="XM_028609294.1"/>
</dbReference>
<dbReference type="Pfam" id="PF10017">
    <property type="entry name" value="Methyltransf_33"/>
    <property type="match status" value="1"/>
</dbReference>
<dbReference type="Gene3D" id="3.40.50.150">
    <property type="entry name" value="Vaccinia Virus protein VP39"/>
    <property type="match status" value="1"/>
</dbReference>
<dbReference type="InterPro" id="IPR029063">
    <property type="entry name" value="SAM-dependent_MTases_sf"/>
</dbReference>
<dbReference type="AlphaFoldDB" id="A0A3N2PPZ9"/>
<dbReference type="Proteomes" id="UP000272025">
    <property type="component" value="Unassembled WGS sequence"/>
</dbReference>